<name>A0A3P9BR68_9CICH</name>
<dbReference type="InterPro" id="IPR026983">
    <property type="entry name" value="DHC"/>
</dbReference>
<reference evidence="3 4" key="1">
    <citation type="journal article" date="2014" name="Nature">
        <title>The genomic substrate for adaptive radiation in African cichlid fish.</title>
        <authorList>
            <person name="Brawand D."/>
            <person name="Wagner C.E."/>
            <person name="Li Y.I."/>
            <person name="Malinsky M."/>
            <person name="Keller I."/>
            <person name="Fan S."/>
            <person name="Simakov O."/>
            <person name="Ng A.Y."/>
            <person name="Lim Z.W."/>
            <person name="Bezault E."/>
            <person name="Turner-Maier J."/>
            <person name="Johnson J."/>
            <person name="Alcazar R."/>
            <person name="Noh H.J."/>
            <person name="Russell P."/>
            <person name="Aken B."/>
            <person name="Alfoldi J."/>
            <person name="Amemiya C."/>
            <person name="Azzouzi N."/>
            <person name="Baroiller J.F."/>
            <person name="Barloy-Hubler F."/>
            <person name="Berlin A."/>
            <person name="Bloomquist R."/>
            <person name="Carleton K.L."/>
            <person name="Conte M.A."/>
            <person name="D'Cotta H."/>
            <person name="Eshel O."/>
            <person name="Gaffney L."/>
            <person name="Galibert F."/>
            <person name="Gante H.F."/>
            <person name="Gnerre S."/>
            <person name="Greuter L."/>
            <person name="Guyon R."/>
            <person name="Haddad N.S."/>
            <person name="Haerty W."/>
            <person name="Harris R.M."/>
            <person name="Hofmann H.A."/>
            <person name="Hourlier T."/>
            <person name="Hulata G."/>
            <person name="Jaffe D.B."/>
            <person name="Lara M."/>
            <person name="Lee A.P."/>
            <person name="MacCallum I."/>
            <person name="Mwaiko S."/>
            <person name="Nikaido M."/>
            <person name="Nishihara H."/>
            <person name="Ozouf-Costaz C."/>
            <person name="Penman D.J."/>
            <person name="Przybylski D."/>
            <person name="Rakotomanga M."/>
            <person name="Renn S.C.P."/>
            <person name="Ribeiro F.J."/>
            <person name="Ron M."/>
            <person name="Salzburger W."/>
            <person name="Sanchez-Pulido L."/>
            <person name="Santos M.E."/>
            <person name="Searle S."/>
            <person name="Sharpe T."/>
            <person name="Swofford R."/>
            <person name="Tan F.J."/>
            <person name="Williams L."/>
            <person name="Young S."/>
            <person name="Yin S."/>
            <person name="Okada N."/>
            <person name="Kocher T.D."/>
            <person name="Miska E.A."/>
            <person name="Lander E.S."/>
            <person name="Venkatesh B."/>
            <person name="Fernald R.D."/>
            <person name="Meyer A."/>
            <person name="Ponting C.P."/>
            <person name="Streelman J.T."/>
            <person name="Lindblad-Toh K."/>
            <person name="Seehausen O."/>
            <person name="Di Palma F."/>
        </authorList>
    </citation>
    <scope>NUCLEOTIDE SEQUENCE</scope>
</reference>
<dbReference type="FunFam" id="1.10.8.720:FF:000001">
    <property type="entry name" value="dynein heavy chain 7, axonemal"/>
    <property type="match status" value="1"/>
</dbReference>
<keyword evidence="4" id="KW-1185">Reference proteome</keyword>
<reference evidence="3" key="2">
    <citation type="submission" date="2025-08" db="UniProtKB">
        <authorList>
            <consortium name="Ensembl"/>
        </authorList>
    </citation>
    <scope>IDENTIFICATION</scope>
</reference>
<dbReference type="InterPro" id="IPR043160">
    <property type="entry name" value="Dynein_C_barrel"/>
</dbReference>
<dbReference type="FunFam" id="1.20.1270.280:FF:000001">
    <property type="entry name" value="dynein heavy chain 7, axonemal"/>
    <property type="match status" value="1"/>
</dbReference>
<dbReference type="GO" id="GO:0030286">
    <property type="term" value="C:dynein complex"/>
    <property type="evidence" value="ECO:0007669"/>
    <property type="project" value="InterPro"/>
</dbReference>
<dbReference type="Proteomes" id="UP000265160">
    <property type="component" value="LG5"/>
</dbReference>
<evidence type="ECO:0000313" key="3">
    <source>
        <dbReference type="Ensembl" id="ENSMZEP00005012445.1"/>
    </source>
</evidence>
<organism evidence="3 4">
    <name type="scientific">Maylandia zebra</name>
    <name type="common">zebra mbuna</name>
    <dbReference type="NCBI Taxonomy" id="106582"/>
    <lineage>
        <taxon>Eukaryota</taxon>
        <taxon>Metazoa</taxon>
        <taxon>Chordata</taxon>
        <taxon>Craniata</taxon>
        <taxon>Vertebrata</taxon>
        <taxon>Euteleostomi</taxon>
        <taxon>Actinopterygii</taxon>
        <taxon>Neopterygii</taxon>
        <taxon>Teleostei</taxon>
        <taxon>Neoteleostei</taxon>
        <taxon>Acanthomorphata</taxon>
        <taxon>Ovalentaria</taxon>
        <taxon>Cichlomorphae</taxon>
        <taxon>Cichliformes</taxon>
        <taxon>Cichlidae</taxon>
        <taxon>African cichlids</taxon>
        <taxon>Pseudocrenilabrinae</taxon>
        <taxon>Haplochromini</taxon>
        <taxon>Maylandia</taxon>
        <taxon>Maylandia zebra complex</taxon>
    </lineage>
</organism>
<dbReference type="Gene3D" id="1.20.1270.280">
    <property type="match status" value="1"/>
</dbReference>
<feature type="domain" description="Dynein heavy chain AAA lid" evidence="1">
    <location>
        <begin position="235"/>
        <end position="374"/>
    </location>
</feature>
<dbReference type="InterPro" id="IPR041228">
    <property type="entry name" value="Dynein_C"/>
</dbReference>
<dbReference type="GO" id="GO:0045505">
    <property type="term" value="F:dynein intermediate chain binding"/>
    <property type="evidence" value="ECO:0007669"/>
    <property type="project" value="InterPro"/>
</dbReference>
<dbReference type="Ensembl" id="ENSMZET00005012884.1">
    <property type="protein sequence ID" value="ENSMZEP00005012445.1"/>
    <property type="gene ID" value="ENSMZEG00005009336.1"/>
</dbReference>
<evidence type="ECO:0000313" key="4">
    <source>
        <dbReference type="Proteomes" id="UP000265160"/>
    </source>
</evidence>
<feature type="domain" description="Dynein heavy chain C-terminal" evidence="2">
    <location>
        <begin position="380"/>
        <end position="679"/>
    </location>
</feature>
<reference evidence="3" key="3">
    <citation type="submission" date="2025-09" db="UniProtKB">
        <authorList>
            <consortium name="Ensembl"/>
        </authorList>
    </citation>
    <scope>IDENTIFICATION</scope>
</reference>
<dbReference type="PANTHER" id="PTHR22878">
    <property type="entry name" value="DYNEIN HEAVY CHAIN 6, AXONEMAL-LIKE-RELATED"/>
    <property type="match status" value="1"/>
</dbReference>
<dbReference type="Pfam" id="PF18199">
    <property type="entry name" value="Dynein_C"/>
    <property type="match status" value="1"/>
</dbReference>
<dbReference type="FunFam" id="3.10.490.20:FF:000001">
    <property type="entry name" value="dynein heavy chain 7, axonemal"/>
    <property type="match status" value="1"/>
</dbReference>
<dbReference type="AlphaFoldDB" id="A0A3P9BR68"/>
<protein>
    <recommendedName>
        <fullName evidence="5">Dynein heavy chain C-terminal domain-containing protein</fullName>
    </recommendedName>
</protein>
<dbReference type="Pfam" id="PF18198">
    <property type="entry name" value="AAA_lid_11"/>
    <property type="match status" value="1"/>
</dbReference>
<dbReference type="InterPro" id="IPR041658">
    <property type="entry name" value="AAA_lid_11"/>
</dbReference>
<dbReference type="GeneTree" id="ENSGT00940000154791"/>
<evidence type="ECO:0008006" key="5">
    <source>
        <dbReference type="Google" id="ProtNLM"/>
    </source>
</evidence>
<proteinExistence type="predicted"/>
<dbReference type="Gene3D" id="3.10.490.20">
    <property type="match status" value="1"/>
</dbReference>
<dbReference type="InterPro" id="IPR042219">
    <property type="entry name" value="AAA_lid_11_sf"/>
</dbReference>
<accession>A0A3P9BR68</accession>
<dbReference type="GO" id="GO:0051959">
    <property type="term" value="F:dynein light intermediate chain binding"/>
    <property type="evidence" value="ECO:0007669"/>
    <property type="project" value="InterPro"/>
</dbReference>
<dbReference type="Gene3D" id="1.10.8.720">
    <property type="entry name" value="Region D6 of dynein motor"/>
    <property type="match status" value="1"/>
</dbReference>
<evidence type="ECO:0000259" key="2">
    <source>
        <dbReference type="Pfam" id="PF18199"/>
    </source>
</evidence>
<dbReference type="GO" id="GO:0007018">
    <property type="term" value="P:microtubule-based movement"/>
    <property type="evidence" value="ECO:0007669"/>
    <property type="project" value="InterPro"/>
</dbReference>
<sequence length="683" mass="77211">MFAFLLCARIMMNDKKIDMVEWRYLLSGAMPVQQLANPAVSWLSERAWQDILGLSTLKNFSNLAQSFPEHLEGFKKIFDSSQPHREPLPGAWDVILDSFQKLLVLRCLRADCLIQGLQDFVAAELGQRFIEPQTSDLSVVFAESSSSTPLIFVLSLHRPAADLYICPGFFPDSNDLSVYMLDSQGQELFHPLYSKGKSVSFPYSARNFRLWLTVFQPISLSQVLLVKVFSNQSDFKSLLLSLCLFHGIALERRKFGPLGFNIPYEFTDGDLNICISQLKMFLDEYQDIPYKVLKYTAGEINYGGRVTDDWDRRCLLSVVEDFYCPAVLSSDHVYCASGVYRQIDTKLDIKGYLAYIRGLPINDTPEIFGLHDNANISFAQNEAFGLLEAVVRLQPRATSAEGKTLEEEIVAGIVEKIPPPFDIEEVMGKYPVLYEESMNTVLIQEVIRYNKLLEVISLSLRDIVKALKGSVVMSSALELMARSLFNNAVPDMWKAKAYPSLKPLASWVSDLLQRINFLQRWISNGIPPAFWISGFFFPQAFLTGTLQNYARRFGTSIDTIGFDFEVLVKSVSEITETPDTGCYIHGLFLEGARWDNKAGQLAESRPKELYTQMAVIWLIPKPNRKPPASGIYVCPIYKTLTRAGTLSTTGHSMNYVVSLELPTHHTQRHWVKRGVALICALDY</sequence>
<evidence type="ECO:0000259" key="1">
    <source>
        <dbReference type="Pfam" id="PF18198"/>
    </source>
</evidence>
<dbReference type="PANTHER" id="PTHR22878:SF73">
    <property type="entry name" value="DYNEIN AXONEMAL HEAVY CHAIN 1"/>
    <property type="match status" value="1"/>
</dbReference>